<comment type="caution">
    <text evidence="8">The sequence shown here is derived from an EMBL/GenBank/DDBJ whole genome shotgun (WGS) entry which is preliminary data.</text>
</comment>
<dbReference type="GO" id="GO:0015297">
    <property type="term" value="F:antiporter activity"/>
    <property type="evidence" value="ECO:0007669"/>
    <property type="project" value="InterPro"/>
</dbReference>
<dbReference type="GO" id="GO:1990961">
    <property type="term" value="P:xenobiotic detoxification by transmembrane export across the plasma membrane"/>
    <property type="evidence" value="ECO:0007669"/>
    <property type="project" value="InterPro"/>
</dbReference>
<feature type="transmembrane region" description="Helical" evidence="7">
    <location>
        <begin position="532"/>
        <end position="554"/>
    </location>
</feature>
<keyword evidence="3 7" id="KW-0812">Transmembrane</keyword>
<dbReference type="GO" id="GO:0016020">
    <property type="term" value="C:membrane"/>
    <property type="evidence" value="ECO:0007669"/>
    <property type="project" value="UniProtKB-SubCell"/>
</dbReference>
<dbReference type="Pfam" id="PF01554">
    <property type="entry name" value="MatE"/>
    <property type="match status" value="2"/>
</dbReference>
<feature type="transmembrane region" description="Helical" evidence="7">
    <location>
        <begin position="342"/>
        <end position="362"/>
    </location>
</feature>
<feature type="compositionally biased region" description="Polar residues" evidence="6">
    <location>
        <begin position="150"/>
        <end position="166"/>
    </location>
</feature>
<dbReference type="AlphaFoldDB" id="A0AA39GQS9"/>
<feature type="transmembrane region" description="Helical" evidence="7">
    <location>
        <begin position="275"/>
        <end position="293"/>
    </location>
</feature>
<dbReference type="EMBL" id="JAPDFR010000001">
    <property type="protein sequence ID" value="KAK0391078.1"/>
    <property type="molecule type" value="Genomic_DNA"/>
</dbReference>
<protein>
    <recommendedName>
        <fullName evidence="10">MATE efflux family protein</fullName>
    </recommendedName>
</protein>
<feature type="transmembrane region" description="Helical" evidence="7">
    <location>
        <begin position="313"/>
        <end position="330"/>
    </location>
</feature>
<evidence type="ECO:0000256" key="2">
    <source>
        <dbReference type="ARBA" id="ARBA00010199"/>
    </source>
</evidence>
<evidence type="ECO:0000313" key="8">
    <source>
        <dbReference type="EMBL" id="KAK0391078.1"/>
    </source>
</evidence>
<comment type="similarity">
    <text evidence="2">Belongs to the multi antimicrobial extrusion (MATE) (TC 2.A.66.1) family.</text>
</comment>
<dbReference type="CDD" id="cd13132">
    <property type="entry name" value="MATE_eukaryotic"/>
    <property type="match status" value="1"/>
</dbReference>
<organism evidence="8 9">
    <name type="scientific">Sarocladium strictum</name>
    <name type="common">Black bundle disease fungus</name>
    <name type="synonym">Acremonium strictum</name>
    <dbReference type="NCBI Taxonomy" id="5046"/>
    <lineage>
        <taxon>Eukaryota</taxon>
        <taxon>Fungi</taxon>
        <taxon>Dikarya</taxon>
        <taxon>Ascomycota</taxon>
        <taxon>Pezizomycotina</taxon>
        <taxon>Sordariomycetes</taxon>
        <taxon>Hypocreomycetidae</taxon>
        <taxon>Hypocreales</taxon>
        <taxon>Sarocladiaceae</taxon>
        <taxon>Sarocladium</taxon>
    </lineage>
</organism>
<reference evidence="8" key="1">
    <citation type="submission" date="2022-10" db="EMBL/GenBank/DDBJ databases">
        <title>Determination and structural analysis of whole genome sequence of Sarocladium strictum F4-1.</title>
        <authorList>
            <person name="Hu L."/>
            <person name="Jiang Y."/>
        </authorList>
    </citation>
    <scope>NUCLEOTIDE SEQUENCE</scope>
    <source>
        <strain evidence="8">F4-1</strain>
    </source>
</reference>
<feature type="transmembrane region" description="Helical" evidence="7">
    <location>
        <begin position="493"/>
        <end position="512"/>
    </location>
</feature>
<dbReference type="NCBIfam" id="TIGR00797">
    <property type="entry name" value="matE"/>
    <property type="match status" value="1"/>
</dbReference>
<feature type="transmembrane region" description="Helical" evidence="7">
    <location>
        <begin position="566"/>
        <end position="586"/>
    </location>
</feature>
<dbReference type="GO" id="GO:0042910">
    <property type="term" value="F:xenobiotic transmembrane transporter activity"/>
    <property type="evidence" value="ECO:0007669"/>
    <property type="project" value="InterPro"/>
</dbReference>
<feature type="transmembrane region" description="Helical" evidence="7">
    <location>
        <begin position="368"/>
        <end position="391"/>
    </location>
</feature>
<feature type="transmembrane region" description="Helical" evidence="7">
    <location>
        <begin position="592"/>
        <end position="614"/>
    </location>
</feature>
<evidence type="ECO:0000256" key="4">
    <source>
        <dbReference type="ARBA" id="ARBA00022989"/>
    </source>
</evidence>
<proteinExistence type="inferred from homology"/>
<evidence type="ECO:0000256" key="1">
    <source>
        <dbReference type="ARBA" id="ARBA00004141"/>
    </source>
</evidence>
<dbReference type="Proteomes" id="UP001175261">
    <property type="component" value="Unassembled WGS sequence"/>
</dbReference>
<evidence type="ECO:0000256" key="3">
    <source>
        <dbReference type="ARBA" id="ARBA00022692"/>
    </source>
</evidence>
<feature type="transmembrane region" description="Helical" evidence="7">
    <location>
        <begin position="194"/>
        <end position="217"/>
    </location>
</feature>
<sequence length="631" mass="69119">MGPSQRRTSEHDVRNLLATSFRSGSPLAQQALAEDIAACADGDENLQDSLANDHNASHFMYRRPSGVAFGASRPVFSDRPLDEPVLTPLERQQSRNAERSLLRDNHVLPPKHGREGADAGFVSRIYRRLFSTKVPRASEQTDENGVDSVQVPSETSPLLDNSGSASSDDLEEQWEEAIASRQLTTTWQRETKTVAVYSAPLIVTFFLQYSINVVAILSVGRIGKLELGAVSLANMTAAITCLAPFQGLSTSLDTLCAQAYGSGHKHLVGLQFQRMTFFLFSLYIPVATIWFFSEHILAYIVPNPESARLAGQYLRVMIFGIPGFILFEGGKRFIQAQGLFSATTYVLLIASPVHIFLTWLVVYKFELGYIGAPMCVAFTDNFMALLLFLYVKYVDGSQCWGGFSKRAFTNWWIMIKLALPGMIMVEAEWLAFEILTLVSSSFGVEYLAAQSIITTVGTVSYQIPFAMSIGSSTRVANLIGAGLVQAAKIQAKVTFVIALLLGILNFVLYTSLRYYVPLLFTDDSEVIEICAKVFPVVAVLQVFDSLSAGAHGLLRGIGKQAIGGPANLIAYYVISLPISLGLALGLDWKLEGLWGGVIVGLATVSLIEYAYLFITDWDKAAREAELRNAAD</sequence>
<name>A0AA39GQS9_SARSR</name>
<feature type="region of interest" description="Disordered" evidence="6">
    <location>
        <begin position="77"/>
        <end position="115"/>
    </location>
</feature>
<dbReference type="InterPro" id="IPR045069">
    <property type="entry name" value="MATE_euk"/>
</dbReference>
<keyword evidence="5 7" id="KW-0472">Membrane</keyword>
<dbReference type="InterPro" id="IPR002528">
    <property type="entry name" value="MATE_fam"/>
</dbReference>
<feature type="region of interest" description="Disordered" evidence="6">
    <location>
        <begin position="136"/>
        <end position="166"/>
    </location>
</feature>
<feature type="compositionally biased region" description="Basic and acidic residues" evidence="6">
    <location>
        <begin position="92"/>
        <end position="115"/>
    </location>
</feature>
<comment type="subcellular location">
    <subcellularLocation>
        <location evidence="1">Membrane</location>
        <topology evidence="1">Multi-pass membrane protein</topology>
    </subcellularLocation>
</comment>
<feature type="transmembrane region" description="Helical" evidence="7">
    <location>
        <begin position="411"/>
        <end position="432"/>
    </location>
</feature>
<keyword evidence="9" id="KW-1185">Reference proteome</keyword>
<feature type="transmembrane region" description="Helical" evidence="7">
    <location>
        <begin position="452"/>
        <end position="472"/>
    </location>
</feature>
<evidence type="ECO:0000256" key="7">
    <source>
        <dbReference type="SAM" id="Phobius"/>
    </source>
</evidence>
<evidence type="ECO:0000256" key="5">
    <source>
        <dbReference type="ARBA" id="ARBA00023136"/>
    </source>
</evidence>
<evidence type="ECO:0008006" key="10">
    <source>
        <dbReference type="Google" id="ProtNLM"/>
    </source>
</evidence>
<gene>
    <name evidence="8" type="ORF">NLU13_0580</name>
</gene>
<evidence type="ECO:0000313" key="9">
    <source>
        <dbReference type="Proteomes" id="UP001175261"/>
    </source>
</evidence>
<dbReference type="PANTHER" id="PTHR11206">
    <property type="entry name" value="MULTIDRUG RESISTANCE PROTEIN"/>
    <property type="match status" value="1"/>
</dbReference>
<evidence type="ECO:0000256" key="6">
    <source>
        <dbReference type="SAM" id="MobiDB-lite"/>
    </source>
</evidence>
<accession>A0AA39GQS9</accession>
<keyword evidence="4 7" id="KW-1133">Transmembrane helix</keyword>